<name>G3ALH9_SPAPN</name>
<evidence type="ECO:0000313" key="2">
    <source>
        <dbReference type="Proteomes" id="UP000000709"/>
    </source>
</evidence>
<dbReference type="GeneID" id="18873463"/>
<gene>
    <name evidence="1" type="ORF">SPAPADRAFT_60559</name>
</gene>
<dbReference type="AlphaFoldDB" id="G3ALH9"/>
<evidence type="ECO:0000313" key="1">
    <source>
        <dbReference type="EMBL" id="EGW33222.1"/>
    </source>
</evidence>
<sequence>MLFDKKLCHLHKNRFSYKHVHGSQLHGLNFTKVLAHSKSNLDDLDVRALKLISINRASILSLEK</sequence>
<accession>G3ALH9</accession>
<dbReference type="RefSeq" id="XP_007374737.1">
    <property type="nucleotide sequence ID" value="XM_007374675.1"/>
</dbReference>
<dbReference type="InParanoid" id="G3ALH9"/>
<dbReference type="HOGENOM" id="CLU_2869065_0_0_1"/>
<keyword evidence="2" id="KW-1185">Reference proteome</keyword>
<proteinExistence type="predicted"/>
<dbReference type="EMBL" id="GL996501">
    <property type="protein sequence ID" value="EGW33222.1"/>
    <property type="molecule type" value="Genomic_DNA"/>
</dbReference>
<organism evidence="2">
    <name type="scientific">Spathaspora passalidarum (strain NRRL Y-27907 / 11-Y1)</name>
    <dbReference type="NCBI Taxonomy" id="619300"/>
    <lineage>
        <taxon>Eukaryota</taxon>
        <taxon>Fungi</taxon>
        <taxon>Dikarya</taxon>
        <taxon>Ascomycota</taxon>
        <taxon>Saccharomycotina</taxon>
        <taxon>Pichiomycetes</taxon>
        <taxon>Debaryomycetaceae</taxon>
        <taxon>Spathaspora</taxon>
    </lineage>
</organism>
<reference evidence="1 2" key="1">
    <citation type="journal article" date="2011" name="Proc. Natl. Acad. Sci. U.S.A.">
        <title>Comparative genomics of xylose-fermenting fungi for enhanced biofuel production.</title>
        <authorList>
            <person name="Wohlbach D.J."/>
            <person name="Kuo A."/>
            <person name="Sato T.K."/>
            <person name="Potts K.M."/>
            <person name="Salamov A.A."/>
            <person name="LaButti K.M."/>
            <person name="Sun H."/>
            <person name="Clum A."/>
            <person name="Pangilinan J.L."/>
            <person name="Lindquist E.A."/>
            <person name="Lucas S."/>
            <person name="Lapidus A."/>
            <person name="Jin M."/>
            <person name="Gunawan C."/>
            <person name="Balan V."/>
            <person name="Dale B.E."/>
            <person name="Jeffries T.W."/>
            <person name="Zinkel R."/>
            <person name="Barry K.W."/>
            <person name="Grigoriev I.V."/>
            <person name="Gasch A.P."/>
        </authorList>
    </citation>
    <scope>NUCLEOTIDE SEQUENCE [LARGE SCALE GENOMIC DNA]</scope>
    <source>
        <strain evidence="2">NRRL Y-27907 / 11-Y1</strain>
    </source>
</reference>
<dbReference type="Proteomes" id="UP000000709">
    <property type="component" value="Unassembled WGS sequence"/>
</dbReference>
<dbReference type="KEGG" id="spaa:SPAPADRAFT_60559"/>
<protein>
    <submittedName>
        <fullName evidence="1">Uncharacterized protein</fullName>
    </submittedName>
</protein>